<dbReference type="InterPro" id="IPR052754">
    <property type="entry name" value="NTPase_KAP_P-loop"/>
</dbReference>
<sequence>MSEPILRKTQPPQDEEGNHWSSDRLDRKKFADQLTRLVESTNQPFVIGIEAPYGSGKSYFLSRWRKDLLLKEHTAIYIDAWATDFSDSPLVAFVAEFEHTLKKTSDTTLKKRVSDLSKAAGVHLYQKGLPVALRIATSGLFDFADLKKLVGDNLTNSVSAQSAELVEAIAREEIAQHSKAVNSIKEFRNKLSELVNRSREEISQDHKFVVIIDELDRCRPDYAIEMLECIKHFFSVEGLVFVIAYDKTHLAGCIASVYSEKLDTDAYLRKFIDWRTTLPSQKGADFVLHTCRQLSMQEVIHHERDFSNFIEFCSTGAIAENTSLRSLEQEISNISLSLRVLNIRQPHLGDVFGVYCFLRVSENGNFEKLANAEISAEHFLRYFDNKTENLKEDHFGTLKFMRQIIFALTQNDFDRDPTLSATLSKELASTSDQRSDEIEKMLEMENDAREYRMFLERAFRKTVDPQTQTWLAAIQNSFQTSLHQTR</sequence>
<dbReference type="Pfam" id="PF07693">
    <property type="entry name" value="KAP_NTPase"/>
    <property type="match status" value="1"/>
</dbReference>
<feature type="domain" description="KAP NTPase" evidence="2">
    <location>
        <begin position="27"/>
        <end position="305"/>
    </location>
</feature>
<feature type="region of interest" description="Disordered" evidence="1">
    <location>
        <begin position="1"/>
        <end position="22"/>
    </location>
</feature>
<comment type="caution">
    <text evidence="3">The sequence shown here is derived from an EMBL/GenBank/DDBJ whole genome shotgun (WGS) entry which is preliminary data.</text>
</comment>
<protein>
    <submittedName>
        <fullName evidence="3">Conserved protein</fullName>
    </submittedName>
</protein>
<dbReference type="Proteomes" id="UP000028702">
    <property type="component" value="Unassembled WGS sequence"/>
</dbReference>
<dbReference type="PANTHER" id="PTHR22674:SF6">
    <property type="entry name" value="NTPASE KAP FAMILY P-LOOP DOMAIN-CONTAINING PROTEIN 1"/>
    <property type="match status" value="1"/>
</dbReference>
<dbReference type="InterPro" id="IPR027417">
    <property type="entry name" value="P-loop_NTPase"/>
</dbReference>
<proteinExistence type="predicted"/>
<keyword evidence="4" id="KW-1185">Reference proteome</keyword>
<dbReference type="RefSeq" id="WP_045443656.1">
    <property type="nucleotide sequence ID" value="NZ_BBIO01000003.1"/>
</dbReference>
<dbReference type="AlphaFoldDB" id="A0A081B8V4"/>
<gene>
    <name evidence="3" type="ORF">M2A_0971</name>
</gene>
<dbReference type="InterPro" id="IPR011646">
    <property type="entry name" value="KAP_P-loop"/>
</dbReference>
<dbReference type="SUPFAM" id="SSF52540">
    <property type="entry name" value="P-loop containing nucleoside triphosphate hydrolases"/>
    <property type="match status" value="1"/>
</dbReference>
<evidence type="ECO:0000259" key="2">
    <source>
        <dbReference type="Pfam" id="PF07693"/>
    </source>
</evidence>
<name>A0A081B8V4_9HYPH</name>
<dbReference type="Gene3D" id="3.40.50.300">
    <property type="entry name" value="P-loop containing nucleotide triphosphate hydrolases"/>
    <property type="match status" value="1"/>
</dbReference>
<dbReference type="EMBL" id="BBIO01000003">
    <property type="protein sequence ID" value="GAK44472.1"/>
    <property type="molecule type" value="Genomic_DNA"/>
</dbReference>
<accession>A0A081B8V4</accession>
<dbReference type="eggNOG" id="COG4928">
    <property type="taxonomic scope" value="Bacteria"/>
</dbReference>
<evidence type="ECO:0000313" key="4">
    <source>
        <dbReference type="Proteomes" id="UP000028702"/>
    </source>
</evidence>
<organism evidence="3 4">
    <name type="scientific">Tepidicaulis marinus</name>
    <dbReference type="NCBI Taxonomy" id="1333998"/>
    <lineage>
        <taxon>Bacteria</taxon>
        <taxon>Pseudomonadati</taxon>
        <taxon>Pseudomonadota</taxon>
        <taxon>Alphaproteobacteria</taxon>
        <taxon>Hyphomicrobiales</taxon>
        <taxon>Parvibaculaceae</taxon>
        <taxon>Tepidicaulis</taxon>
    </lineage>
</organism>
<dbReference type="PANTHER" id="PTHR22674">
    <property type="entry name" value="NTPASE, KAP FAMILY P-LOOP DOMAIN-CONTAINING 1"/>
    <property type="match status" value="1"/>
</dbReference>
<reference evidence="3 4" key="1">
    <citation type="submission" date="2014-07" db="EMBL/GenBank/DDBJ databases">
        <title>Tepidicaulis marinum gen. nov., sp. nov., a novel marine bacterium denitrifying nitrate to nitrous oxide strictly under microaerobic conditions.</title>
        <authorList>
            <person name="Takeuchi M."/>
            <person name="Yamagishi T."/>
            <person name="Kamagata Y."/>
            <person name="Oshima K."/>
            <person name="Hattori M."/>
            <person name="Katayama T."/>
            <person name="Hanada S."/>
            <person name="Tamaki H."/>
            <person name="Marumo K."/>
            <person name="Maeda H."/>
            <person name="Nedachi M."/>
            <person name="Iwasaki W."/>
            <person name="Suwa Y."/>
            <person name="Sakata S."/>
        </authorList>
    </citation>
    <scope>NUCLEOTIDE SEQUENCE [LARGE SCALE GENOMIC DNA]</scope>
    <source>
        <strain evidence="3 4">MA2</strain>
    </source>
</reference>
<evidence type="ECO:0000313" key="3">
    <source>
        <dbReference type="EMBL" id="GAK44472.1"/>
    </source>
</evidence>
<evidence type="ECO:0000256" key="1">
    <source>
        <dbReference type="SAM" id="MobiDB-lite"/>
    </source>
</evidence>